<dbReference type="InterPro" id="IPR008775">
    <property type="entry name" value="Phytyl_CoA_dOase-like"/>
</dbReference>
<proteinExistence type="predicted"/>
<name>A0ABU9DWL8_9BACL</name>
<keyword evidence="1" id="KW-0223">Dioxygenase</keyword>
<protein>
    <submittedName>
        <fullName evidence="1">Phytanoyl-CoA dioxygenase family protein</fullName>
    </submittedName>
</protein>
<dbReference type="SUPFAM" id="SSF51197">
    <property type="entry name" value="Clavaminate synthase-like"/>
    <property type="match status" value="1"/>
</dbReference>
<dbReference type="GO" id="GO:0051213">
    <property type="term" value="F:dioxygenase activity"/>
    <property type="evidence" value="ECO:0007669"/>
    <property type="project" value="UniProtKB-KW"/>
</dbReference>
<dbReference type="Gene3D" id="2.60.120.620">
    <property type="entry name" value="q2cbj1_9rhob like domain"/>
    <property type="match status" value="1"/>
</dbReference>
<evidence type="ECO:0000313" key="1">
    <source>
        <dbReference type="EMBL" id="MEK8132631.1"/>
    </source>
</evidence>
<dbReference type="RefSeq" id="WP_341419768.1">
    <property type="nucleotide sequence ID" value="NZ_JBBPCC010000033.1"/>
</dbReference>
<keyword evidence="1" id="KW-0560">Oxidoreductase</keyword>
<gene>
    <name evidence="1" type="ORF">WMW72_32595</name>
</gene>
<accession>A0ABU9DWL8</accession>
<reference evidence="1 2" key="1">
    <citation type="submission" date="2024-04" db="EMBL/GenBank/DDBJ databases">
        <title>draft genome sequnece of Paenibacillus filicis.</title>
        <authorList>
            <person name="Kim D.-U."/>
        </authorList>
    </citation>
    <scope>NUCLEOTIDE SEQUENCE [LARGE SCALE GENOMIC DNA]</scope>
    <source>
        <strain evidence="1 2">KACC14197</strain>
    </source>
</reference>
<comment type="caution">
    <text evidence="1">The sequence shown here is derived from an EMBL/GenBank/DDBJ whole genome shotgun (WGS) entry which is preliminary data.</text>
</comment>
<evidence type="ECO:0000313" key="2">
    <source>
        <dbReference type="Proteomes" id="UP001469365"/>
    </source>
</evidence>
<dbReference type="PANTHER" id="PTHR20883">
    <property type="entry name" value="PHYTANOYL-COA DIOXYGENASE DOMAIN CONTAINING 1"/>
    <property type="match status" value="1"/>
</dbReference>
<dbReference type="PANTHER" id="PTHR20883:SF48">
    <property type="entry name" value="ECTOINE DIOXYGENASE"/>
    <property type="match status" value="1"/>
</dbReference>
<dbReference type="EMBL" id="JBBPCC010000033">
    <property type="protein sequence ID" value="MEK8132631.1"/>
    <property type="molecule type" value="Genomic_DNA"/>
</dbReference>
<keyword evidence="2" id="KW-1185">Reference proteome</keyword>
<dbReference type="Proteomes" id="UP001469365">
    <property type="component" value="Unassembled WGS sequence"/>
</dbReference>
<dbReference type="Pfam" id="PF05721">
    <property type="entry name" value="PhyH"/>
    <property type="match status" value="1"/>
</dbReference>
<sequence length="284" mass="32126">MSITGVPALTETEKERIAEWKAQFEEQGYLILPGVLSQEQVGRLNAAIDDLLEEEPGSLAHNIYHSVERHPEIAALIDEPTVLPLIVNLLGYNIQLHISHLTIRKPNPEQVKTETNSFINWHQDGPHPQFPSIQGITSTYYIKACYILSDMSEPNRGNTKVIPGSHNRPYSPEHTNVDGVLENELQVCGKPGDVFIFTQSLWHSGAPNLSTFTRRQLFFGYSPIWMRPIDYRTVSDRLLEGASPVRRQLLGVIDDNPFKYYVPQESMTPLKALYFDGGSHSVYE</sequence>
<organism evidence="1 2">
    <name type="scientific">Paenibacillus filicis</name>
    <dbReference type="NCBI Taxonomy" id="669464"/>
    <lineage>
        <taxon>Bacteria</taxon>
        <taxon>Bacillati</taxon>
        <taxon>Bacillota</taxon>
        <taxon>Bacilli</taxon>
        <taxon>Bacillales</taxon>
        <taxon>Paenibacillaceae</taxon>
        <taxon>Paenibacillus</taxon>
    </lineage>
</organism>